<comment type="subcellular location">
    <subcellularLocation>
        <location evidence="6">Cytoplasm</location>
        <location evidence="6">Cytoskeleton</location>
    </subcellularLocation>
</comment>
<evidence type="ECO:0000256" key="18">
    <source>
        <dbReference type="ARBA" id="ARBA00022837"/>
    </source>
</evidence>
<keyword evidence="11" id="KW-0963">Cytoplasm</keyword>
<keyword evidence="19" id="KW-0460">Magnesium</keyword>
<dbReference type="PROSITE" id="PS00436">
    <property type="entry name" value="PEROXIDASE_2"/>
    <property type="match status" value="1"/>
</dbReference>
<dbReference type="InterPro" id="IPR036525">
    <property type="entry name" value="Tubulin/FtsZ_GTPase_sf"/>
</dbReference>
<evidence type="ECO:0000256" key="10">
    <source>
        <dbReference type="ARBA" id="ARBA00012313"/>
    </source>
</evidence>
<keyword evidence="15" id="KW-0493">Microtubule</keyword>
<comment type="catalytic activity">
    <reaction evidence="1">
        <text>2 a phenolic donor + H2O2 = 2 a phenolic radical donor + 2 H2O</text>
        <dbReference type="Rhea" id="RHEA:56136"/>
        <dbReference type="ChEBI" id="CHEBI:15377"/>
        <dbReference type="ChEBI" id="CHEBI:16240"/>
        <dbReference type="ChEBI" id="CHEBI:139520"/>
        <dbReference type="ChEBI" id="CHEBI:139521"/>
        <dbReference type="EC" id="1.11.1.7"/>
    </reaction>
</comment>
<dbReference type="GO" id="GO:0005525">
    <property type="term" value="F:GTP binding"/>
    <property type="evidence" value="ECO:0000318"/>
    <property type="project" value="GO_Central"/>
</dbReference>
<dbReference type="InterPro" id="IPR002453">
    <property type="entry name" value="Beta_tubulin"/>
</dbReference>
<dbReference type="InterPro" id="IPR019794">
    <property type="entry name" value="Peroxidases_AS"/>
</dbReference>
<evidence type="ECO:0000256" key="17">
    <source>
        <dbReference type="ARBA" id="ARBA00022741"/>
    </source>
</evidence>
<keyword evidence="32" id="KW-1185">Reference proteome</keyword>
<evidence type="ECO:0000313" key="31">
    <source>
        <dbReference type="EnsemblPlants" id="Solyc06g076640.3.1"/>
    </source>
</evidence>
<dbReference type="EC" id="1.11.1.7" evidence="10"/>
<keyword evidence="25" id="KW-0206">Cytoskeleton</keyword>
<evidence type="ECO:0000256" key="25">
    <source>
        <dbReference type="ARBA" id="ARBA00023212"/>
    </source>
</evidence>
<dbReference type="PANTHER" id="PTHR11588">
    <property type="entry name" value="TUBULIN"/>
    <property type="match status" value="1"/>
</dbReference>
<comment type="similarity">
    <text evidence="8">Belongs to the tubulin family.</text>
</comment>
<dbReference type="InParanoid" id="A0A3Q7H0U0"/>
<dbReference type="STRING" id="4081.A0A3Q7H0U0"/>
<dbReference type="PROSITE" id="PS00227">
    <property type="entry name" value="TUBULIN"/>
    <property type="match status" value="1"/>
</dbReference>
<evidence type="ECO:0000256" key="29">
    <source>
        <dbReference type="ARBA" id="ARBA00077722"/>
    </source>
</evidence>
<evidence type="ECO:0000256" key="2">
    <source>
        <dbReference type="ARBA" id="ARBA00001913"/>
    </source>
</evidence>
<dbReference type="InterPro" id="IPR000217">
    <property type="entry name" value="Tubulin"/>
</dbReference>
<dbReference type="GO" id="GO:0006979">
    <property type="term" value="P:response to oxidative stress"/>
    <property type="evidence" value="ECO:0007669"/>
    <property type="project" value="InterPro"/>
</dbReference>
<evidence type="ECO:0000256" key="16">
    <source>
        <dbReference type="ARBA" id="ARBA00022723"/>
    </source>
</evidence>
<evidence type="ECO:0000256" key="9">
    <source>
        <dbReference type="ARBA" id="ARBA00011747"/>
    </source>
</evidence>
<evidence type="ECO:0000256" key="8">
    <source>
        <dbReference type="ARBA" id="ARBA00009636"/>
    </source>
</evidence>
<dbReference type="Proteomes" id="UP000004994">
    <property type="component" value="Chromosome 6"/>
</dbReference>
<dbReference type="Pfam" id="PF03953">
    <property type="entry name" value="Tubulin_C"/>
    <property type="match status" value="1"/>
</dbReference>
<dbReference type="Gene3D" id="3.30.1330.20">
    <property type="entry name" value="Tubulin/FtsZ, C-terminal domain"/>
    <property type="match status" value="1"/>
</dbReference>
<evidence type="ECO:0000256" key="5">
    <source>
        <dbReference type="ARBA" id="ARBA00002322"/>
    </source>
</evidence>
<comment type="function">
    <text evidence="27">Tubulin is the major constituent of microtubules, a cylinder consisting of laterally associated linear protofilaments composed of alpha- and beta-tubulin heterodimers. Microtubules grow by the addition of GTP-tubulin dimers to the microtubule end, where a stabilizing cap forms. Below the cap, tubulin dimers are in GDP-bound state, owing to GTPase activity of alpha-tubulin.</text>
</comment>
<dbReference type="GO" id="GO:0140825">
    <property type="term" value="F:lactoperoxidase activity"/>
    <property type="evidence" value="ECO:0007669"/>
    <property type="project" value="UniProtKB-EC"/>
</dbReference>
<dbReference type="FunFam" id="3.30.1330.20:FF:000002">
    <property type="entry name" value="Tubulin beta chain"/>
    <property type="match status" value="1"/>
</dbReference>
<dbReference type="Gramene" id="Solyc06g076640.3.1">
    <property type="protein sequence ID" value="Solyc06g076640.3.1"/>
    <property type="gene ID" value="Solyc06g076640.3"/>
</dbReference>
<evidence type="ECO:0000256" key="14">
    <source>
        <dbReference type="ARBA" id="ARBA00022617"/>
    </source>
</evidence>
<dbReference type="Gene3D" id="1.10.287.600">
    <property type="entry name" value="Helix hairpin bin"/>
    <property type="match status" value="1"/>
</dbReference>
<dbReference type="Gene3D" id="1.10.520.10">
    <property type="match status" value="1"/>
</dbReference>
<keyword evidence="22" id="KW-0342">GTP-binding</keyword>
<dbReference type="InterPro" id="IPR023123">
    <property type="entry name" value="Tubulin_C"/>
</dbReference>
<dbReference type="FunFam" id="1.10.520.10:FF:000008">
    <property type="entry name" value="Peroxidase"/>
    <property type="match status" value="1"/>
</dbReference>
<dbReference type="Gene3D" id="3.40.50.1440">
    <property type="entry name" value="Tubulin/FtsZ, GTPase domain"/>
    <property type="match status" value="1"/>
</dbReference>
<dbReference type="FunFam" id="1.10.287.600:FF:000013">
    <property type="entry name" value="Tubulin beta chain"/>
    <property type="match status" value="1"/>
</dbReference>
<feature type="domain" description="Plant heme peroxidase family profile" evidence="30">
    <location>
        <begin position="457"/>
        <end position="750"/>
    </location>
</feature>
<keyword evidence="21" id="KW-0408">Iron</keyword>
<dbReference type="InterPro" id="IPR010255">
    <property type="entry name" value="Haem_peroxidase_sf"/>
</dbReference>
<evidence type="ECO:0000259" key="30">
    <source>
        <dbReference type="PROSITE" id="PS50873"/>
    </source>
</evidence>
<dbReference type="InterPro" id="IPR017975">
    <property type="entry name" value="Tubulin_CS"/>
</dbReference>
<reference evidence="31" key="2">
    <citation type="submission" date="2019-01" db="UniProtKB">
        <authorList>
            <consortium name="EnsemblPlants"/>
        </authorList>
    </citation>
    <scope>IDENTIFICATION</scope>
    <source>
        <strain evidence="31">cv. Heinz 1706</strain>
    </source>
</reference>
<evidence type="ECO:0000256" key="6">
    <source>
        <dbReference type="ARBA" id="ARBA00004245"/>
    </source>
</evidence>
<evidence type="ECO:0000256" key="23">
    <source>
        <dbReference type="ARBA" id="ARBA00023157"/>
    </source>
</evidence>
<dbReference type="GO" id="GO:0005737">
    <property type="term" value="C:cytoplasm"/>
    <property type="evidence" value="ECO:0000318"/>
    <property type="project" value="GO_Central"/>
</dbReference>
<dbReference type="GO" id="GO:0046872">
    <property type="term" value="F:metal ion binding"/>
    <property type="evidence" value="ECO:0007669"/>
    <property type="project" value="UniProtKB-KW"/>
</dbReference>
<comment type="subunit">
    <text evidence="9">Dimer of alpha and beta chains. A typical microtubule is a hollow water-filled tube with an outer diameter of 25 nm and an inner diameter of 15 nM. Alpha-beta heterodimers associate head-to-tail to form protofilaments running lengthwise along the microtubule wall with the beta-tubulin subunit facing the microtubule plus end conferring a structural polarity. Microtubules usually have 13 protofilaments but different protofilament numbers can be found in some organisms and specialized cells.</text>
</comment>
<dbReference type="InterPro" id="IPR019793">
    <property type="entry name" value="Peroxidases_heam-ligand_BS"/>
</dbReference>
<dbReference type="InterPro" id="IPR033905">
    <property type="entry name" value="Secretory_peroxidase"/>
</dbReference>
<dbReference type="PRINTS" id="PR01163">
    <property type="entry name" value="BETATUBULIN"/>
</dbReference>
<evidence type="ECO:0000256" key="28">
    <source>
        <dbReference type="ARBA" id="ARBA00039301"/>
    </source>
</evidence>
<dbReference type="FunFam" id="3.40.50.1440:FF:000005">
    <property type="entry name" value="Tubulin beta chain"/>
    <property type="match status" value="1"/>
</dbReference>
<comment type="cofactor">
    <cofactor evidence="4">
        <name>heme b</name>
        <dbReference type="ChEBI" id="CHEBI:60344"/>
    </cofactor>
</comment>
<dbReference type="GO" id="GO:0005200">
    <property type="term" value="F:structural constituent of cytoskeleton"/>
    <property type="evidence" value="ECO:0000318"/>
    <property type="project" value="GO_Central"/>
</dbReference>
<evidence type="ECO:0000256" key="13">
    <source>
        <dbReference type="ARBA" id="ARBA00022559"/>
    </source>
</evidence>
<dbReference type="InterPro" id="IPR003008">
    <property type="entry name" value="Tubulin_FtsZ_GTPase"/>
</dbReference>
<proteinExistence type="inferred from homology"/>
<name>A0A3Q7H0U0_SOLLC</name>
<dbReference type="SMART" id="SM00864">
    <property type="entry name" value="Tubulin"/>
    <property type="match status" value="1"/>
</dbReference>
<evidence type="ECO:0000256" key="1">
    <source>
        <dbReference type="ARBA" id="ARBA00000189"/>
    </source>
</evidence>
<dbReference type="Gene3D" id="1.10.420.10">
    <property type="entry name" value="Peroxidase, domain 2"/>
    <property type="match status" value="1"/>
</dbReference>
<dbReference type="GO" id="GO:0003924">
    <property type="term" value="F:GTPase activity"/>
    <property type="evidence" value="ECO:0007669"/>
    <property type="project" value="InterPro"/>
</dbReference>
<accession>A0A3Q7H0U0</accession>
<evidence type="ECO:0000256" key="11">
    <source>
        <dbReference type="ARBA" id="ARBA00022490"/>
    </source>
</evidence>
<organism evidence="31">
    <name type="scientific">Solanum lycopersicum</name>
    <name type="common">Tomato</name>
    <name type="synonym">Lycopersicon esculentum</name>
    <dbReference type="NCBI Taxonomy" id="4081"/>
    <lineage>
        <taxon>Eukaryota</taxon>
        <taxon>Viridiplantae</taxon>
        <taxon>Streptophyta</taxon>
        <taxon>Embryophyta</taxon>
        <taxon>Tracheophyta</taxon>
        <taxon>Spermatophyta</taxon>
        <taxon>Magnoliopsida</taxon>
        <taxon>eudicotyledons</taxon>
        <taxon>Gunneridae</taxon>
        <taxon>Pentapetalae</taxon>
        <taxon>asterids</taxon>
        <taxon>lamiids</taxon>
        <taxon>Solanales</taxon>
        <taxon>Solanaceae</taxon>
        <taxon>Solanoideae</taxon>
        <taxon>Solaneae</taxon>
        <taxon>Solanum</taxon>
        <taxon>Solanum subgen. Lycopersicon</taxon>
    </lineage>
</organism>
<dbReference type="CDD" id="cd02187">
    <property type="entry name" value="beta_tubulin"/>
    <property type="match status" value="1"/>
</dbReference>
<dbReference type="GO" id="GO:0000226">
    <property type="term" value="P:microtubule cytoskeleton organization"/>
    <property type="evidence" value="ECO:0000318"/>
    <property type="project" value="GO_Central"/>
</dbReference>
<evidence type="ECO:0000313" key="32">
    <source>
        <dbReference type="Proteomes" id="UP000004994"/>
    </source>
</evidence>
<dbReference type="GO" id="GO:0000278">
    <property type="term" value="P:mitotic cell cycle"/>
    <property type="evidence" value="ECO:0000318"/>
    <property type="project" value="GO_Central"/>
</dbReference>
<keyword evidence="13" id="KW-0575">Peroxidase</keyword>
<keyword evidence="14" id="KW-0349">Heme</keyword>
<keyword evidence="24" id="KW-0325">Glycoprotein</keyword>
<dbReference type="InterPro" id="IPR037103">
    <property type="entry name" value="Tubulin/FtsZ-like_C"/>
</dbReference>
<dbReference type="Pfam" id="PF00141">
    <property type="entry name" value="peroxidase"/>
    <property type="match status" value="1"/>
</dbReference>
<protein>
    <recommendedName>
        <fullName evidence="28">Tubulin beta-3 chain</fullName>
        <ecNumber evidence="10">1.11.1.7</ecNumber>
    </recommendedName>
    <alternativeName>
        <fullName evidence="29">Beta-3-tubulin</fullName>
    </alternativeName>
</protein>
<sequence length="750" mass="83796">MREILHIQGGQCGNQIGSKFWEVVCAEHGIDSTGRYQGDTDLQLERVNVYYNEASGGRFVPRAVLMDLEPGTMDSIRSGTYGQIFRPDNFVFGQSGAGNNWAKGHYTEGAELIDSVLDVVRKEAENCDCLQGFQVCHSLGGGTGSGMGTLLISKIREEYPDRMMLTFSVFPSPKVSDTVVEPYNATLSVHQLVENADECMVLDNEALYDICFRTLKLTTPSFGDLNHLISATMSGVTCCLRFPGQLNSDLRKLAVNLIPFPRLHFFMVGFAPLTSRGSQQYRALTVPELTQQMWDAKNMMCAADPRHGRYLTASAMFRGKMSTKEVDEQMLNVQNKNSSYFIEWIPNNVKSTVCDIPPTGLKMASTFIGNSTSIQEMFRRVSEQFTAMFRRKAFLHWYTGEGMDEMEFTEAESNMNDLVSEYQQAPKWCMNHLEIEMGKYELFMVILLVSGYGFVDGLRMDYYFMMGCPFAEGIVKNIVNRHLQADPTLAAALVRMHFHDCFVQGCDASVLIDSTKGNTAEKDSPANLSVRGYEVIDEVKEQLEIQCPGVVSCADILAMAARDAAGGPVYDIPKGRKDGTRSRIEDTINLPPPTLNSSELIRLFGQHGFTAQEMVALSGAHTLGVARCSSFKHRLSNFDSTHDVDPTLDAQFAKTLSKRCANSDKSEQAFDNTKDSFDNDYYYGLQRNTGVLFSDQTLYNHPRTRGIVNAYAFNQAMFFLDFQQAMIKMGLLDVKEGSKGEVRANCRIIN</sequence>
<comment type="cofactor">
    <cofactor evidence="2">
        <name>Ca(2+)</name>
        <dbReference type="ChEBI" id="CHEBI:29108"/>
    </cofactor>
</comment>
<dbReference type="InterPro" id="IPR013838">
    <property type="entry name" value="Beta-tubulin_BS"/>
</dbReference>
<dbReference type="InterPro" id="IPR018316">
    <property type="entry name" value="Tubulin/FtsZ_2-layer-sand-dom"/>
</dbReference>
<keyword evidence="16" id="KW-0479">Metal-binding</keyword>
<evidence type="ECO:0000256" key="19">
    <source>
        <dbReference type="ARBA" id="ARBA00022842"/>
    </source>
</evidence>
<dbReference type="InterPro" id="IPR008280">
    <property type="entry name" value="Tub_FtsZ_C"/>
</dbReference>
<evidence type="ECO:0000256" key="4">
    <source>
        <dbReference type="ARBA" id="ARBA00001970"/>
    </source>
</evidence>
<dbReference type="PROSITE" id="PS00435">
    <property type="entry name" value="PEROXIDASE_1"/>
    <property type="match status" value="1"/>
</dbReference>
<keyword evidence="17" id="KW-0547">Nucleotide-binding</keyword>
<reference evidence="31" key="1">
    <citation type="journal article" date="2012" name="Nature">
        <title>The tomato genome sequence provides insights into fleshy fruit evolution.</title>
        <authorList>
            <consortium name="Tomato Genome Consortium"/>
        </authorList>
    </citation>
    <scope>NUCLEOTIDE SEQUENCE [LARGE SCALE GENOMIC DNA]</scope>
    <source>
        <strain evidence="31">cv. Heinz 1706</strain>
    </source>
</reference>
<dbReference type="EnsemblPlants" id="Solyc06g076640.3.1">
    <property type="protein sequence ID" value="Solyc06g076640.3.1"/>
    <property type="gene ID" value="Solyc06g076640.3"/>
</dbReference>
<keyword evidence="26" id="KW-0376">Hydrogen peroxide</keyword>
<dbReference type="SMART" id="SM00865">
    <property type="entry name" value="Tubulin_C"/>
    <property type="match status" value="1"/>
</dbReference>
<dbReference type="CDD" id="cd00693">
    <property type="entry name" value="secretory_peroxidase"/>
    <property type="match status" value="1"/>
</dbReference>
<comment type="cofactor">
    <cofactor evidence="3">
        <name>Mg(2+)</name>
        <dbReference type="ChEBI" id="CHEBI:18420"/>
    </cofactor>
</comment>
<evidence type="ECO:0000256" key="26">
    <source>
        <dbReference type="ARBA" id="ARBA00023324"/>
    </source>
</evidence>
<keyword evidence="12" id="KW-0964">Secreted</keyword>
<evidence type="ECO:0000256" key="21">
    <source>
        <dbReference type="ARBA" id="ARBA00023004"/>
    </source>
</evidence>
<evidence type="ECO:0000256" key="12">
    <source>
        <dbReference type="ARBA" id="ARBA00022525"/>
    </source>
</evidence>
<dbReference type="SUPFAM" id="SSF55307">
    <property type="entry name" value="Tubulin C-terminal domain-like"/>
    <property type="match status" value="1"/>
</dbReference>
<dbReference type="PROSITE" id="PS00228">
    <property type="entry name" value="TUBULIN_B_AUTOREG"/>
    <property type="match status" value="1"/>
</dbReference>
<comment type="function">
    <text evidence="5">Removal of H(2)O(2), oxidation of toxic reductants, biosynthesis and degradation of lignin, suberization, auxin catabolism, response to environmental stresses such as wounding, pathogen attack and oxidative stress. These functions might be dependent on each isozyme/isoform in each plant tissue.</text>
</comment>
<dbReference type="PRINTS" id="PR01161">
    <property type="entry name" value="TUBULIN"/>
</dbReference>
<dbReference type="AlphaFoldDB" id="A0A3Q7H0U0"/>
<dbReference type="SUPFAM" id="SSF48113">
    <property type="entry name" value="Heme-dependent peroxidases"/>
    <property type="match status" value="1"/>
</dbReference>
<dbReference type="Pfam" id="PF00091">
    <property type="entry name" value="Tubulin"/>
    <property type="match status" value="1"/>
</dbReference>
<comment type="similarity">
    <text evidence="7">Belongs to the peroxidase family. Ascorbate peroxidase subfamily.</text>
</comment>
<keyword evidence="20" id="KW-0560">Oxidoreductase</keyword>
<dbReference type="PaxDb" id="4081-Solyc06g076640.2.1"/>
<keyword evidence="18" id="KW-0106">Calcium</keyword>
<evidence type="ECO:0000256" key="22">
    <source>
        <dbReference type="ARBA" id="ARBA00023134"/>
    </source>
</evidence>
<evidence type="ECO:0000256" key="24">
    <source>
        <dbReference type="ARBA" id="ARBA00023180"/>
    </source>
</evidence>
<dbReference type="GO" id="GO:0005874">
    <property type="term" value="C:microtubule"/>
    <property type="evidence" value="ECO:0000318"/>
    <property type="project" value="GO_Central"/>
</dbReference>
<evidence type="ECO:0000256" key="3">
    <source>
        <dbReference type="ARBA" id="ARBA00001946"/>
    </source>
</evidence>
<evidence type="ECO:0000256" key="20">
    <source>
        <dbReference type="ARBA" id="ARBA00023002"/>
    </source>
</evidence>
<dbReference type="GO" id="GO:0020037">
    <property type="term" value="F:heme binding"/>
    <property type="evidence" value="ECO:0007669"/>
    <property type="project" value="InterPro"/>
</dbReference>
<evidence type="ECO:0000256" key="15">
    <source>
        <dbReference type="ARBA" id="ARBA00022701"/>
    </source>
</evidence>
<dbReference type="InterPro" id="IPR002016">
    <property type="entry name" value="Haem_peroxidase"/>
</dbReference>
<dbReference type="PROSITE" id="PS50873">
    <property type="entry name" value="PEROXIDASE_4"/>
    <property type="match status" value="1"/>
</dbReference>
<dbReference type="FunFam" id="1.10.420.10:FF:000006">
    <property type="entry name" value="Peroxidase"/>
    <property type="match status" value="1"/>
</dbReference>
<evidence type="ECO:0000256" key="27">
    <source>
        <dbReference type="ARBA" id="ARBA00034296"/>
    </source>
</evidence>
<keyword evidence="23" id="KW-1015">Disulfide bond</keyword>
<evidence type="ECO:0000256" key="7">
    <source>
        <dbReference type="ARBA" id="ARBA00006873"/>
    </source>
</evidence>
<dbReference type="GO" id="GO:0042744">
    <property type="term" value="P:hydrogen peroxide catabolic process"/>
    <property type="evidence" value="ECO:0007669"/>
    <property type="project" value="UniProtKB-KW"/>
</dbReference>
<dbReference type="SUPFAM" id="SSF52490">
    <property type="entry name" value="Tubulin nucleotide-binding domain-like"/>
    <property type="match status" value="1"/>
</dbReference>